<dbReference type="InterPro" id="IPR000682">
    <property type="entry name" value="PCMT"/>
</dbReference>
<evidence type="ECO:0000256" key="3">
    <source>
        <dbReference type="ARBA" id="ARBA00011890"/>
    </source>
</evidence>
<dbReference type="NCBIfam" id="TIGR00080">
    <property type="entry name" value="pimt"/>
    <property type="match status" value="1"/>
</dbReference>
<protein>
    <recommendedName>
        <fullName evidence="4 9">Protein-L-isoaspartate O-methyltransferase</fullName>
        <ecNumber evidence="3 9">2.1.1.77</ecNumber>
    </recommendedName>
</protein>
<keyword evidence="5" id="KW-0963">Cytoplasm</keyword>
<keyword evidence="8" id="KW-0949">S-adenosyl-L-methionine</keyword>
<evidence type="ECO:0000256" key="8">
    <source>
        <dbReference type="ARBA" id="ARBA00022691"/>
    </source>
</evidence>
<reference evidence="10 11" key="1">
    <citation type="submission" date="2024-03" db="EMBL/GenBank/DDBJ databases">
        <title>Sulfurimonas sp. HSL3-1.</title>
        <authorList>
            <person name="Wang S."/>
        </authorList>
    </citation>
    <scope>NUCLEOTIDE SEQUENCE [LARGE SCALE GENOMIC DNA]</scope>
    <source>
        <strain evidence="10 11">HSL3-1</strain>
    </source>
</reference>
<dbReference type="EC" id="2.1.1.77" evidence="3 9"/>
<accession>A0ABZ3HA02</accession>
<name>A0ABZ3HA02_9BACT</name>
<evidence type="ECO:0000313" key="10">
    <source>
        <dbReference type="EMBL" id="XAU15091.1"/>
    </source>
</evidence>
<dbReference type="PANTHER" id="PTHR11579">
    <property type="entry name" value="PROTEIN-L-ISOASPARTATE O-METHYLTRANSFERASE"/>
    <property type="match status" value="1"/>
</dbReference>
<keyword evidence="6 10" id="KW-0489">Methyltransferase</keyword>
<keyword evidence="11" id="KW-1185">Reference proteome</keyword>
<keyword evidence="7 10" id="KW-0808">Transferase</keyword>
<dbReference type="SUPFAM" id="SSF53335">
    <property type="entry name" value="S-adenosyl-L-methionine-dependent methyltransferases"/>
    <property type="match status" value="1"/>
</dbReference>
<dbReference type="CDD" id="cd02440">
    <property type="entry name" value="AdoMet_MTases"/>
    <property type="match status" value="1"/>
</dbReference>
<dbReference type="GO" id="GO:0032259">
    <property type="term" value="P:methylation"/>
    <property type="evidence" value="ECO:0007669"/>
    <property type="project" value="UniProtKB-KW"/>
</dbReference>
<dbReference type="Proteomes" id="UP001447842">
    <property type="component" value="Chromosome"/>
</dbReference>
<dbReference type="PROSITE" id="PS01279">
    <property type="entry name" value="PCMT"/>
    <property type="match status" value="1"/>
</dbReference>
<sequence>MNAIAAMRNKKLAEAIRERFEISDTVFDAIASTNREVYVPNGFKQHAFKLDALPIGAAQWISSPLTVAKMTEYLQCSDADRVLEIGCGSGYQAAVLSHLFRGVFTIERIEPLMREAKKRFREEGITNIHTRTDDGQLGWSAYAPFDRILFSASADHIPQAIIDQLAPRGVLVAPMTRDGGQVIVRYVKIGDQLIEEELEVCSFVPVLDGVQK</sequence>
<dbReference type="NCBIfam" id="NF001453">
    <property type="entry name" value="PRK00312.1"/>
    <property type="match status" value="1"/>
</dbReference>
<evidence type="ECO:0000256" key="6">
    <source>
        <dbReference type="ARBA" id="ARBA00022603"/>
    </source>
</evidence>
<evidence type="ECO:0000256" key="4">
    <source>
        <dbReference type="ARBA" id="ARBA00013346"/>
    </source>
</evidence>
<dbReference type="InterPro" id="IPR029063">
    <property type="entry name" value="SAM-dependent_MTases_sf"/>
</dbReference>
<organism evidence="10 11">
    <name type="scientific">Sulfurimonas diazotrophicus</name>
    <dbReference type="NCBI Taxonomy" id="3131939"/>
    <lineage>
        <taxon>Bacteria</taxon>
        <taxon>Pseudomonadati</taxon>
        <taxon>Campylobacterota</taxon>
        <taxon>Epsilonproteobacteria</taxon>
        <taxon>Campylobacterales</taxon>
        <taxon>Sulfurimonadaceae</taxon>
        <taxon>Sulfurimonas</taxon>
    </lineage>
</organism>
<comment type="subcellular location">
    <subcellularLocation>
        <location evidence="1">Cytoplasm</location>
    </subcellularLocation>
</comment>
<comment type="similarity">
    <text evidence="2">Belongs to the methyltransferase superfamily. L-isoaspartyl/D-aspartyl protein methyltransferase family.</text>
</comment>
<dbReference type="RefSeq" id="WP_345970169.1">
    <property type="nucleotide sequence ID" value="NZ_CP147920.1"/>
</dbReference>
<evidence type="ECO:0000256" key="1">
    <source>
        <dbReference type="ARBA" id="ARBA00004496"/>
    </source>
</evidence>
<dbReference type="PANTHER" id="PTHR11579:SF0">
    <property type="entry name" value="PROTEIN-L-ISOASPARTATE(D-ASPARTATE) O-METHYLTRANSFERASE"/>
    <property type="match status" value="1"/>
</dbReference>
<dbReference type="Gene3D" id="3.40.50.150">
    <property type="entry name" value="Vaccinia Virus protein VP39"/>
    <property type="match status" value="1"/>
</dbReference>
<proteinExistence type="inferred from homology"/>
<gene>
    <name evidence="10" type="ORF">WCY31_12740</name>
</gene>
<evidence type="ECO:0000256" key="5">
    <source>
        <dbReference type="ARBA" id="ARBA00022490"/>
    </source>
</evidence>
<evidence type="ECO:0000256" key="2">
    <source>
        <dbReference type="ARBA" id="ARBA00005369"/>
    </source>
</evidence>
<dbReference type="EMBL" id="CP147920">
    <property type="protein sequence ID" value="XAU15091.1"/>
    <property type="molecule type" value="Genomic_DNA"/>
</dbReference>
<dbReference type="Pfam" id="PF01135">
    <property type="entry name" value="PCMT"/>
    <property type="match status" value="1"/>
</dbReference>
<evidence type="ECO:0000256" key="9">
    <source>
        <dbReference type="NCBIfam" id="TIGR00080"/>
    </source>
</evidence>
<evidence type="ECO:0000256" key="7">
    <source>
        <dbReference type="ARBA" id="ARBA00022679"/>
    </source>
</evidence>
<dbReference type="GO" id="GO:0004719">
    <property type="term" value="F:protein-L-isoaspartate (D-aspartate) O-methyltransferase activity"/>
    <property type="evidence" value="ECO:0007669"/>
    <property type="project" value="UniProtKB-EC"/>
</dbReference>
<evidence type="ECO:0000313" key="11">
    <source>
        <dbReference type="Proteomes" id="UP001447842"/>
    </source>
</evidence>